<keyword evidence="3 4" id="KW-0808">Transferase</keyword>
<dbReference type="EMBL" id="AFFY01000028">
    <property type="protein sequence ID" value="EHG99951.1"/>
    <property type="molecule type" value="Genomic_DNA"/>
</dbReference>
<dbReference type="PANTHER" id="PTHR43179">
    <property type="entry name" value="RHAMNOSYLTRANSFERASE WBBL"/>
    <property type="match status" value="1"/>
</dbReference>
<dbReference type="HOGENOM" id="CLU_087630_0_0_10"/>
<evidence type="ECO:0000313" key="4">
    <source>
        <dbReference type="EMBL" id="EHG99951.1"/>
    </source>
</evidence>
<keyword evidence="5" id="KW-1185">Reference proteome</keyword>
<dbReference type="PATRIC" id="fig|762968.3.peg.1958"/>
<dbReference type="OrthoDB" id="9771846at2"/>
<comment type="caution">
    <text evidence="4">The sequence shown here is derived from an EMBL/GenBank/DDBJ whole genome shotgun (WGS) entry which is preliminary data.</text>
</comment>
<gene>
    <name evidence="4" type="ORF">HMPREF9441_02200</name>
</gene>
<sequence>MKRLAIYCVNYASYGELVSFLSSVQEAAQKAKEVLAVDVFVADNTDKDAEPIHVEKGVCAIRIFLFHENLGYMGAVQRMMALTDISIYDYVAISNVDLILDKDSLLAMADLDLGNNVGWIAPRLFSAQLGYDRNPSVLLRYSKRHLQLLRLMFSYPWICVMYKKTFYKRKKFHRTYREGLRFYAGHGSFMILTREYFNRCGIPAYPVFLFGEELYLAEKCKSNGLSVVYCPSISLWDKEHVSIGGLRKPAYYCYNVSALSYILETFYSSE</sequence>
<comment type="similarity">
    <text evidence="1">Belongs to the glycosyltransferase 2 family.</text>
</comment>
<proteinExistence type="inferred from homology"/>
<dbReference type="eggNOG" id="COG1216">
    <property type="taxonomic scope" value="Bacteria"/>
</dbReference>
<reference evidence="4 5" key="1">
    <citation type="submission" date="2011-03" db="EMBL/GenBank/DDBJ databases">
        <authorList>
            <person name="Weinstock G."/>
            <person name="Sodergren E."/>
            <person name="Clifton S."/>
            <person name="Fulton L."/>
            <person name="Fulton B."/>
            <person name="Courtney L."/>
            <person name="Fronick C."/>
            <person name="Harrison M."/>
            <person name="Strong C."/>
            <person name="Farmer C."/>
            <person name="Delahaunty K."/>
            <person name="Markovic C."/>
            <person name="Hall O."/>
            <person name="Minx P."/>
            <person name="Tomlinson C."/>
            <person name="Mitreva M."/>
            <person name="Hou S."/>
            <person name="Chen J."/>
            <person name="Wollam A."/>
            <person name="Pepin K.H."/>
            <person name="Johnson M."/>
            <person name="Bhonagiri V."/>
            <person name="Zhang X."/>
            <person name="Suruliraj S."/>
            <person name="Warren W."/>
            <person name="Chinwalla A."/>
            <person name="Mardis E.R."/>
            <person name="Wilson R.K."/>
        </authorList>
    </citation>
    <scope>NUCLEOTIDE SEQUENCE [LARGE SCALE GENOMIC DNA]</scope>
    <source>
        <strain evidence="4 5">YIT 11840</strain>
    </source>
</reference>
<keyword evidence="2" id="KW-0328">Glycosyltransferase</keyword>
<dbReference type="STRING" id="762968.HMPREF9441_02200"/>
<organism evidence="4 5">
    <name type="scientific">Paraprevotella clara YIT 11840</name>
    <dbReference type="NCBI Taxonomy" id="762968"/>
    <lineage>
        <taxon>Bacteria</taxon>
        <taxon>Pseudomonadati</taxon>
        <taxon>Bacteroidota</taxon>
        <taxon>Bacteroidia</taxon>
        <taxon>Bacteroidales</taxon>
        <taxon>Prevotellaceae</taxon>
        <taxon>Paraprevotella</taxon>
    </lineage>
</organism>
<evidence type="ECO:0000256" key="3">
    <source>
        <dbReference type="ARBA" id="ARBA00022679"/>
    </source>
</evidence>
<evidence type="ECO:0000313" key="5">
    <source>
        <dbReference type="Proteomes" id="UP000003598"/>
    </source>
</evidence>
<dbReference type="GeneID" id="93557638"/>
<dbReference type="Gene3D" id="3.90.550.10">
    <property type="entry name" value="Spore Coat Polysaccharide Biosynthesis Protein SpsA, Chain A"/>
    <property type="match status" value="1"/>
</dbReference>
<dbReference type="InterPro" id="IPR029044">
    <property type="entry name" value="Nucleotide-diphossugar_trans"/>
</dbReference>
<evidence type="ECO:0000256" key="1">
    <source>
        <dbReference type="ARBA" id="ARBA00006739"/>
    </source>
</evidence>
<name>G5SS50_9BACT</name>
<dbReference type="RefSeq" id="WP_008620557.1">
    <property type="nucleotide sequence ID" value="NZ_JH376601.1"/>
</dbReference>
<dbReference type="PANTHER" id="PTHR43179:SF12">
    <property type="entry name" value="GALACTOFURANOSYLTRANSFERASE GLFT2"/>
    <property type="match status" value="1"/>
</dbReference>
<evidence type="ECO:0000256" key="2">
    <source>
        <dbReference type="ARBA" id="ARBA00022676"/>
    </source>
</evidence>
<dbReference type="Proteomes" id="UP000003598">
    <property type="component" value="Unassembled WGS sequence"/>
</dbReference>
<dbReference type="SUPFAM" id="SSF53448">
    <property type="entry name" value="Nucleotide-diphospho-sugar transferases"/>
    <property type="match status" value="1"/>
</dbReference>
<protein>
    <submittedName>
        <fullName evidence="4">Glycosyltransferase, group 2 family protein</fullName>
    </submittedName>
</protein>
<dbReference type="GO" id="GO:0016757">
    <property type="term" value="F:glycosyltransferase activity"/>
    <property type="evidence" value="ECO:0007669"/>
    <property type="project" value="UniProtKB-KW"/>
</dbReference>
<dbReference type="AlphaFoldDB" id="G5SS50"/>
<accession>G5SS50</accession>